<feature type="compositionally biased region" description="Basic residues" evidence="1">
    <location>
        <begin position="63"/>
        <end position="72"/>
    </location>
</feature>
<gene>
    <name evidence="2" type="ORF">LSAT_V11C900472870</name>
</gene>
<sequence>MRYTFDENIKSRFTLEATGIMDSKFEYSYLVTMKVDPKTVHGVFYHPQHNVIIPNNMELNTSKRSRTKRRNGANRPDPKLIKAITISSL</sequence>
<evidence type="ECO:0000313" key="3">
    <source>
        <dbReference type="Proteomes" id="UP000235145"/>
    </source>
</evidence>
<dbReference type="AlphaFoldDB" id="A0A9R1WUR4"/>
<organism evidence="2 3">
    <name type="scientific">Lactuca sativa</name>
    <name type="common">Garden lettuce</name>
    <dbReference type="NCBI Taxonomy" id="4236"/>
    <lineage>
        <taxon>Eukaryota</taxon>
        <taxon>Viridiplantae</taxon>
        <taxon>Streptophyta</taxon>
        <taxon>Embryophyta</taxon>
        <taxon>Tracheophyta</taxon>
        <taxon>Spermatophyta</taxon>
        <taxon>Magnoliopsida</taxon>
        <taxon>eudicotyledons</taxon>
        <taxon>Gunneridae</taxon>
        <taxon>Pentapetalae</taxon>
        <taxon>asterids</taxon>
        <taxon>campanulids</taxon>
        <taxon>Asterales</taxon>
        <taxon>Asteraceae</taxon>
        <taxon>Cichorioideae</taxon>
        <taxon>Cichorieae</taxon>
        <taxon>Lactucinae</taxon>
        <taxon>Lactuca</taxon>
    </lineage>
</organism>
<feature type="region of interest" description="Disordered" evidence="1">
    <location>
        <begin position="57"/>
        <end position="79"/>
    </location>
</feature>
<protein>
    <submittedName>
        <fullName evidence="2">Uncharacterized protein</fullName>
    </submittedName>
</protein>
<evidence type="ECO:0000256" key="1">
    <source>
        <dbReference type="SAM" id="MobiDB-lite"/>
    </source>
</evidence>
<evidence type="ECO:0000313" key="2">
    <source>
        <dbReference type="EMBL" id="KAJ0186302.1"/>
    </source>
</evidence>
<comment type="caution">
    <text evidence="2">The sequence shown here is derived from an EMBL/GenBank/DDBJ whole genome shotgun (WGS) entry which is preliminary data.</text>
</comment>
<keyword evidence="3" id="KW-1185">Reference proteome</keyword>
<name>A0A9R1WUR4_LACSA</name>
<dbReference type="EMBL" id="NBSK02000009">
    <property type="protein sequence ID" value="KAJ0186302.1"/>
    <property type="molecule type" value="Genomic_DNA"/>
</dbReference>
<reference evidence="2 3" key="1">
    <citation type="journal article" date="2017" name="Nat. Commun.">
        <title>Genome assembly with in vitro proximity ligation data and whole-genome triplication in lettuce.</title>
        <authorList>
            <person name="Reyes-Chin-Wo S."/>
            <person name="Wang Z."/>
            <person name="Yang X."/>
            <person name="Kozik A."/>
            <person name="Arikit S."/>
            <person name="Song C."/>
            <person name="Xia L."/>
            <person name="Froenicke L."/>
            <person name="Lavelle D.O."/>
            <person name="Truco M.J."/>
            <person name="Xia R."/>
            <person name="Zhu S."/>
            <person name="Xu C."/>
            <person name="Xu H."/>
            <person name="Xu X."/>
            <person name="Cox K."/>
            <person name="Korf I."/>
            <person name="Meyers B.C."/>
            <person name="Michelmore R.W."/>
        </authorList>
    </citation>
    <scope>NUCLEOTIDE SEQUENCE [LARGE SCALE GENOMIC DNA]</scope>
    <source>
        <strain evidence="3">cv. Salinas</strain>
        <tissue evidence="2">Seedlings</tissue>
    </source>
</reference>
<proteinExistence type="predicted"/>
<accession>A0A9R1WUR4</accession>
<dbReference type="Proteomes" id="UP000235145">
    <property type="component" value="Unassembled WGS sequence"/>
</dbReference>